<organism evidence="1 2">
    <name type="scientific">Profundibacter amoris</name>
    <dbReference type="NCBI Taxonomy" id="2171755"/>
    <lineage>
        <taxon>Bacteria</taxon>
        <taxon>Pseudomonadati</taxon>
        <taxon>Pseudomonadota</taxon>
        <taxon>Alphaproteobacteria</taxon>
        <taxon>Rhodobacterales</taxon>
        <taxon>Paracoccaceae</taxon>
        <taxon>Profundibacter</taxon>
    </lineage>
</organism>
<dbReference type="RefSeq" id="WP_118941732.1">
    <property type="nucleotide sequence ID" value="NZ_CP032125.1"/>
</dbReference>
<evidence type="ECO:0000313" key="1">
    <source>
        <dbReference type="EMBL" id="AXX97074.1"/>
    </source>
</evidence>
<evidence type="ECO:0000313" key="2">
    <source>
        <dbReference type="Proteomes" id="UP000261704"/>
    </source>
</evidence>
<protein>
    <submittedName>
        <fullName evidence="1">Uncharacterized protein</fullName>
    </submittedName>
</protein>
<keyword evidence="2" id="KW-1185">Reference proteome</keyword>
<proteinExistence type="predicted"/>
<reference evidence="1 2" key="1">
    <citation type="submission" date="2018-09" db="EMBL/GenBank/DDBJ databases">
        <title>Profundibacter amoris BAR1 gen. nov., sp. nov., a new member of the Roseobacter clade isolated at Lokis Castle Vent Field on the Arctic Mid-Oceanic Ridge.</title>
        <authorList>
            <person name="Le Moine Bauer S."/>
            <person name="Sjoeberg A.G."/>
            <person name="L'Haridon S."/>
            <person name="Stokke R."/>
            <person name="Roalkvam I."/>
            <person name="Steen I.H."/>
            <person name="Dahle H."/>
        </authorList>
    </citation>
    <scope>NUCLEOTIDE SEQUENCE [LARGE SCALE GENOMIC DNA]</scope>
    <source>
        <strain evidence="1 2">BAR1</strain>
    </source>
</reference>
<dbReference type="Proteomes" id="UP000261704">
    <property type="component" value="Chromosome"/>
</dbReference>
<dbReference type="AlphaFoldDB" id="A0A347UDZ6"/>
<name>A0A347UDZ6_9RHOB</name>
<accession>A0A347UDZ6</accession>
<dbReference type="KEGG" id="pamo:BAR1_03495"/>
<dbReference type="EMBL" id="CP032125">
    <property type="protein sequence ID" value="AXX97074.1"/>
    <property type="molecule type" value="Genomic_DNA"/>
</dbReference>
<sequence>MSTENKPTEAQTQRKNDIPSQFYEWIVEARKLVDAHFPNEVSSAHNAMVVEAAKSMMMMHKLGEIEMAINDIVFELDDREET</sequence>
<gene>
    <name evidence="1" type="ORF">BAR1_03495</name>
</gene>